<dbReference type="EMBL" id="BARS01016105">
    <property type="protein sequence ID" value="GAF97794.1"/>
    <property type="molecule type" value="Genomic_DNA"/>
</dbReference>
<protein>
    <recommendedName>
        <fullName evidence="2">Methyltransferase FkbM domain-containing protein</fullName>
    </recommendedName>
</protein>
<feature type="non-terminal residue" evidence="1">
    <location>
        <position position="97"/>
    </location>
</feature>
<sequence>MSTTREARNAFLADPCEISSELFDVFHGNDEVAIADIGACDGLSSIRYARLFPRARIYAFEAREDNYNEMVANFAEYGIADRSTAYCVALSNKAGFS</sequence>
<dbReference type="InterPro" id="IPR029063">
    <property type="entry name" value="SAM-dependent_MTases_sf"/>
</dbReference>
<reference evidence="1" key="1">
    <citation type="journal article" date="2014" name="Front. Microbiol.">
        <title>High frequency of phylogenetically diverse reductive dehalogenase-homologous genes in deep subseafloor sedimentary metagenomes.</title>
        <authorList>
            <person name="Kawai M."/>
            <person name="Futagami T."/>
            <person name="Toyoda A."/>
            <person name="Takaki Y."/>
            <person name="Nishi S."/>
            <person name="Hori S."/>
            <person name="Arai W."/>
            <person name="Tsubouchi T."/>
            <person name="Morono Y."/>
            <person name="Uchiyama I."/>
            <person name="Ito T."/>
            <person name="Fujiyama A."/>
            <person name="Inagaki F."/>
            <person name="Takami H."/>
        </authorList>
    </citation>
    <scope>NUCLEOTIDE SEQUENCE</scope>
    <source>
        <strain evidence="1">Expedition CK06-06</strain>
    </source>
</reference>
<dbReference type="InterPro" id="IPR006342">
    <property type="entry name" value="FkbM_mtfrase"/>
</dbReference>
<accession>X0TWZ6</accession>
<name>X0TWZ6_9ZZZZ</name>
<dbReference type="SUPFAM" id="SSF53335">
    <property type="entry name" value="S-adenosyl-L-methionine-dependent methyltransferases"/>
    <property type="match status" value="1"/>
</dbReference>
<gene>
    <name evidence="1" type="ORF">S01H1_26563</name>
</gene>
<organism evidence="1">
    <name type="scientific">marine sediment metagenome</name>
    <dbReference type="NCBI Taxonomy" id="412755"/>
    <lineage>
        <taxon>unclassified sequences</taxon>
        <taxon>metagenomes</taxon>
        <taxon>ecological metagenomes</taxon>
    </lineage>
</organism>
<dbReference type="NCBIfam" id="TIGR01444">
    <property type="entry name" value="fkbM_fam"/>
    <property type="match status" value="1"/>
</dbReference>
<evidence type="ECO:0008006" key="2">
    <source>
        <dbReference type="Google" id="ProtNLM"/>
    </source>
</evidence>
<evidence type="ECO:0000313" key="1">
    <source>
        <dbReference type="EMBL" id="GAF97794.1"/>
    </source>
</evidence>
<dbReference type="AlphaFoldDB" id="X0TWZ6"/>
<proteinExistence type="predicted"/>
<dbReference type="Gene3D" id="3.40.50.150">
    <property type="entry name" value="Vaccinia Virus protein VP39"/>
    <property type="match status" value="1"/>
</dbReference>
<comment type="caution">
    <text evidence="1">The sequence shown here is derived from an EMBL/GenBank/DDBJ whole genome shotgun (WGS) entry which is preliminary data.</text>
</comment>